<accession>A0A382PVJ9</accession>
<feature type="non-terminal residue" evidence="1">
    <location>
        <position position="41"/>
    </location>
</feature>
<gene>
    <name evidence="1" type="ORF">METZ01_LOCUS329549</name>
</gene>
<sequence>MSTTAEIRAKLQELQSVAEQLEFDASQRTAQLHAVERYTEA</sequence>
<dbReference type="EMBL" id="UINC01109702">
    <property type="protein sequence ID" value="SVC76695.1"/>
    <property type="molecule type" value="Genomic_DNA"/>
</dbReference>
<reference evidence="1" key="1">
    <citation type="submission" date="2018-05" db="EMBL/GenBank/DDBJ databases">
        <authorList>
            <person name="Lanie J.A."/>
            <person name="Ng W.-L."/>
            <person name="Kazmierczak K.M."/>
            <person name="Andrzejewski T.M."/>
            <person name="Davidsen T.M."/>
            <person name="Wayne K.J."/>
            <person name="Tettelin H."/>
            <person name="Glass J.I."/>
            <person name="Rusch D."/>
            <person name="Podicherti R."/>
            <person name="Tsui H.-C.T."/>
            <person name="Winkler M.E."/>
        </authorList>
    </citation>
    <scope>NUCLEOTIDE SEQUENCE</scope>
</reference>
<dbReference type="AlphaFoldDB" id="A0A382PVJ9"/>
<protein>
    <submittedName>
        <fullName evidence="1">Uncharacterized protein</fullName>
    </submittedName>
</protein>
<proteinExistence type="predicted"/>
<evidence type="ECO:0000313" key="1">
    <source>
        <dbReference type="EMBL" id="SVC76695.1"/>
    </source>
</evidence>
<name>A0A382PVJ9_9ZZZZ</name>
<organism evidence="1">
    <name type="scientific">marine metagenome</name>
    <dbReference type="NCBI Taxonomy" id="408172"/>
    <lineage>
        <taxon>unclassified sequences</taxon>
        <taxon>metagenomes</taxon>
        <taxon>ecological metagenomes</taxon>
    </lineage>
</organism>